<keyword evidence="2 6" id="KW-0812">Transmembrane</keyword>
<feature type="transmembrane region" description="Helical" evidence="6">
    <location>
        <begin position="189"/>
        <end position="208"/>
    </location>
</feature>
<feature type="region of interest" description="Disordered" evidence="5">
    <location>
        <begin position="1"/>
        <end position="29"/>
    </location>
</feature>
<protein>
    <submittedName>
        <fullName evidence="8">Phosphatase PAP2 family protein</fullName>
    </submittedName>
</protein>
<proteinExistence type="predicted"/>
<dbReference type="RefSeq" id="WP_344829578.1">
    <property type="nucleotide sequence ID" value="NZ_BAAAUV010000008.1"/>
</dbReference>
<evidence type="ECO:0000313" key="9">
    <source>
        <dbReference type="Proteomes" id="UP001501237"/>
    </source>
</evidence>
<evidence type="ECO:0000256" key="2">
    <source>
        <dbReference type="ARBA" id="ARBA00022692"/>
    </source>
</evidence>
<keyword evidence="4 6" id="KW-0472">Membrane</keyword>
<dbReference type="Proteomes" id="UP001501237">
    <property type="component" value="Unassembled WGS sequence"/>
</dbReference>
<keyword evidence="9" id="KW-1185">Reference proteome</keyword>
<feature type="transmembrane region" description="Helical" evidence="6">
    <location>
        <begin position="215"/>
        <end position="232"/>
    </location>
</feature>
<evidence type="ECO:0000256" key="3">
    <source>
        <dbReference type="ARBA" id="ARBA00022989"/>
    </source>
</evidence>
<comment type="subcellular location">
    <subcellularLocation>
        <location evidence="1">Membrane</location>
        <topology evidence="1">Multi-pass membrane protein</topology>
    </subcellularLocation>
</comment>
<feature type="transmembrane region" description="Helical" evidence="6">
    <location>
        <begin position="99"/>
        <end position="123"/>
    </location>
</feature>
<evidence type="ECO:0000256" key="5">
    <source>
        <dbReference type="SAM" id="MobiDB-lite"/>
    </source>
</evidence>
<comment type="caution">
    <text evidence="8">The sequence shown here is derived from an EMBL/GenBank/DDBJ whole genome shotgun (WGS) entry which is preliminary data.</text>
</comment>
<feature type="transmembrane region" description="Helical" evidence="6">
    <location>
        <begin position="41"/>
        <end position="58"/>
    </location>
</feature>
<accession>A0ABP6QE35</accession>
<organism evidence="8 9">
    <name type="scientific">Actinocorallia longicatena</name>
    <dbReference type="NCBI Taxonomy" id="111803"/>
    <lineage>
        <taxon>Bacteria</taxon>
        <taxon>Bacillati</taxon>
        <taxon>Actinomycetota</taxon>
        <taxon>Actinomycetes</taxon>
        <taxon>Streptosporangiales</taxon>
        <taxon>Thermomonosporaceae</taxon>
        <taxon>Actinocorallia</taxon>
    </lineage>
</organism>
<reference evidence="9" key="1">
    <citation type="journal article" date="2019" name="Int. J. Syst. Evol. Microbiol.">
        <title>The Global Catalogue of Microorganisms (GCM) 10K type strain sequencing project: providing services to taxonomists for standard genome sequencing and annotation.</title>
        <authorList>
            <consortium name="The Broad Institute Genomics Platform"/>
            <consortium name="The Broad Institute Genome Sequencing Center for Infectious Disease"/>
            <person name="Wu L."/>
            <person name="Ma J."/>
        </authorList>
    </citation>
    <scope>NUCLEOTIDE SEQUENCE [LARGE SCALE GENOMIC DNA]</scope>
    <source>
        <strain evidence="9">JCM 9377</strain>
    </source>
</reference>
<evidence type="ECO:0000259" key="7">
    <source>
        <dbReference type="Pfam" id="PF14378"/>
    </source>
</evidence>
<dbReference type="Pfam" id="PF14378">
    <property type="entry name" value="PAP2_3"/>
    <property type="match status" value="1"/>
</dbReference>
<name>A0ABP6QE35_9ACTN</name>
<feature type="transmembrane region" description="Helical" evidence="6">
    <location>
        <begin position="130"/>
        <end position="151"/>
    </location>
</feature>
<dbReference type="PANTHER" id="PTHR31310:SF7">
    <property type="entry name" value="PA-PHOSPHATASE RELATED-FAMILY PROTEIN DDB_G0268928"/>
    <property type="match status" value="1"/>
</dbReference>
<dbReference type="InterPro" id="IPR026841">
    <property type="entry name" value="Aur1/Ipt1"/>
</dbReference>
<dbReference type="CDD" id="cd03386">
    <property type="entry name" value="PAP2_Aur1_like"/>
    <property type="match status" value="1"/>
</dbReference>
<feature type="transmembrane region" description="Helical" evidence="6">
    <location>
        <begin position="238"/>
        <end position="260"/>
    </location>
</feature>
<dbReference type="EMBL" id="BAAAUV010000008">
    <property type="protein sequence ID" value="GAA3215462.1"/>
    <property type="molecule type" value="Genomic_DNA"/>
</dbReference>
<feature type="domain" description="Inositolphosphotransferase Aur1/Ipt1" evidence="7">
    <location>
        <begin position="73"/>
        <end position="254"/>
    </location>
</feature>
<dbReference type="PANTHER" id="PTHR31310">
    <property type="match status" value="1"/>
</dbReference>
<dbReference type="InterPro" id="IPR052185">
    <property type="entry name" value="IPC_Synthase-Related"/>
</dbReference>
<sequence>MVQIAPVKSGPPPVSGRRAGSETDARSAPLAPRVPPVWRELLLIVLFYSGYMVTRILINDPGGTDSAYAHARQIFGWERATGLDVELGLNEFLLRHQHLAFAANIFYLSAHFVVTLGVVVWLYRRRPRHYAWFRAGILAATALALVGFWLYPLAPPRFMEGFGFVDPVVHFSTPGLYSSGASTAMANQYAAMPSMHAGWAIWCGIALVTLGRQWWVRLAGVLYPATTVLVIMSTANHYVLDAVAGVALIVVSLWASWWAYRWSGRGRTAAQ</sequence>
<evidence type="ECO:0000256" key="1">
    <source>
        <dbReference type="ARBA" id="ARBA00004141"/>
    </source>
</evidence>
<keyword evidence="3 6" id="KW-1133">Transmembrane helix</keyword>
<evidence type="ECO:0000313" key="8">
    <source>
        <dbReference type="EMBL" id="GAA3215462.1"/>
    </source>
</evidence>
<evidence type="ECO:0000256" key="4">
    <source>
        <dbReference type="ARBA" id="ARBA00023136"/>
    </source>
</evidence>
<gene>
    <name evidence="8" type="ORF">GCM10010468_36890</name>
</gene>
<evidence type="ECO:0000256" key="6">
    <source>
        <dbReference type="SAM" id="Phobius"/>
    </source>
</evidence>